<evidence type="ECO:0000256" key="1">
    <source>
        <dbReference type="SAM" id="SignalP"/>
    </source>
</evidence>
<comment type="caution">
    <text evidence="3">The sequence shown here is derived from an EMBL/GenBank/DDBJ whole genome shotgun (WGS) entry which is preliminary data.</text>
</comment>
<name>A0A1Y5E615_COLPS</name>
<gene>
    <name evidence="3" type="ORF">A9Q75_14055</name>
</gene>
<keyword evidence="1" id="KW-0732">Signal</keyword>
<feature type="domain" description="Beta-lactamase-related" evidence="2">
    <location>
        <begin position="30"/>
        <end position="363"/>
    </location>
</feature>
<dbReference type="InterPro" id="IPR050491">
    <property type="entry name" value="AmpC-like"/>
</dbReference>
<evidence type="ECO:0000259" key="2">
    <source>
        <dbReference type="Pfam" id="PF00144"/>
    </source>
</evidence>
<dbReference type="Proteomes" id="UP000243053">
    <property type="component" value="Unassembled WGS sequence"/>
</dbReference>
<dbReference type="Gene3D" id="3.40.710.10">
    <property type="entry name" value="DD-peptidase/beta-lactamase superfamily"/>
    <property type="match status" value="1"/>
</dbReference>
<sequence>MKKIITFLSVLLLVVPSVSAQISTVDRVNIDKQVQQFMAQEDIPALAIGIIQNGKITFTSAHGVIDRKNKQAINQKTIFQIGSHSKPLTSIITLELINEGKLNLSDRVIDHLPGVFPQASIAEFESLTIEHLMVHRSGLPTYPKNVTRIDGDAFLGGYSEAMLLEALSTIELRFAPDEKWRYSNFNYAVLGYILSKITNKSYSQLVKEYIAGKYELSDTLVNLSDEQKNTELATPYRKDNRQVVTQPWDMGLLTPHGGVYSTIDDLAHLMELQMAAYRKYNKSGVTSPLISTQIKYDTDFTQGGEKYQGFSYGLGMIEVTPEFPMHDETVLYHGGDLDGFGSEYRFSPEHGVGVVMLTSSGGRKFIRFAMTIMDELLANAVNNQKINQGKALD</sequence>
<dbReference type="PANTHER" id="PTHR46825:SF9">
    <property type="entry name" value="BETA-LACTAMASE-RELATED DOMAIN-CONTAINING PROTEIN"/>
    <property type="match status" value="1"/>
</dbReference>
<reference evidence="4" key="1">
    <citation type="journal article" date="2017" name="Proc. Natl. Acad. Sci. U.S.A.">
        <title>Simulation of Deepwater Horizon oil plume reveals substrate specialization within a complex community of hydrocarbon degraders.</title>
        <authorList>
            <person name="Hu P."/>
            <person name="Dubinsky E.A."/>
            <person name="Probst A.J."/>
            <person name="Wang J."/>
            <person name="Sieber C.M.K."/>
            <person name="Tom L.M."/>
            <person name="Gardinali P."/>
            <person name="Banfield J.F."/>
            <person name="Atlas R.M."/>
            <person name="Andersen G.L."/>
        </authorList>
    </citation>
    <scope>NUCLEOTIDE SEQUENCE [LARGE SCALE GENOMIC DNA]</scope>
</reference>
<evidence type="ECO:0000313" key="4">
    <source>
        <dbReference type="Proteomes" id="UP000243053"/>
    </source>
</evidence>
<dbReference type="Pfam" id="PF00144">
    <property type="entry name" value="Beta-lactamase"/>
    <property type="match status" value="1"/>
</dbReference>
<dbReference type="InterPro" id="IPR012338">
    <property type="entry name" value="Beta-lactam/transpept-like"/>
</dbReference>
<feature type="chain" id="PRO_5013073987" description="Beta-lactamase-related domain-containing protein" evidence="1">
    <location>
        <begin position="21"/>
        <end position="393"/>
    </location>
</feature>
<dbReference type="PANTHER" id="PTHR46825">
    <property type="entry name" value="D-ALANYL-D-ALANINE-CARBOXYPEPTIDASE/ENDOPEPTIDASE AMPH"/>
    <property type="match status" value="1"/>
</dbReference>
<evidence type="ECO:0000313" key="3">
    <source>
        <dbReference type="EMBL" id="OUR78181.1"/>
    </source>
</evidence>
<proteinExistence type="predicted"/>
<accession>A0A1Y5E615</accession>
<feature type="signal peptide" evidence="1">
    <location>
        <begin position="1"/>
        <end position="20"/>
    </location>
</feature>
<dbReference type="AlphaFoldDB" id="A0A1Y5E615"/>
<dbReference type="InterPro" id="IPR001466">
    <property type="entry name" value="Beta-lactam-related"/>
</dbReference>
<dbReference type="SUPFAM" id="SSF56601">
    <property type="entry name" value="beta-lactamase/transpeptidase-like"/>
    <property type="match status" value="1"/>
</dbReference>
<organism evidence="3 4">
    <name type="scientific">Colwellia psychrerythraea</name>
    <name type="common">Vibrio psychroerythus</name>
    <dbReference type="NCBI Taxonomy" id="28229"/>
    <lineage>
        <taxon>Bacteria</taxon>
        <taxon>Pseudomonadati</taxon>
        <taxon>Pseudomonadota</taxon>
        <taxon>Gammaproteobacteria</taxon>
        <taxon>Alteromonadales</taxon>
        <taxon>Colwelliaceae</taxon>
        <taxon>Colwellia</taxon>
    </lineage>
</organism>
<protein>
    <recommendedName>
        <fullName evidence="2">Beta-lactamase-related domain-containing protein</fullName>
    </recommendedName>
</protein>
<dbReference type="EMBL" id="MAAF01000083">
    <property type="protein sequence ID" value="OUR78181.1"/>
    <property type="molecule type" value="Genomic_DNA"/>
</dbReference>